<proteinExistence type="predicted"/>
<protein>
    <submittedName>
        <fullName evidence="1">Uncharacterized protein</fullName>
    </submittedName>
</protein>
<name>V4PX11_STUCH</name>
<sequence>MENLRIPDAAFILPKNLVAWEQREHAIWWRFPSERLWRSCDFLQDRHRHLAVIECSDTGYKSEVSMTDQ</sequence>
<comment type="caution">
    <text evidence="1">The sequence shown here is derived from an EMBL/GenBank/DDBJ whole genome shotgun (WGS) entry which is preliminary data.</text>
</comment>
<evidence type="ECO:0000313" key="1">
    <source>
        <dbReference type="EMBL" id="ESR00741.1"/>
    </source>
</evidence>
<reference evidence="1 2" key="1">
    <citation type="submission" date="2013-07" db="EMBL/GenBank/DDBJ databases">
        <authorList>
            <person name="Schaap P.J."/>
            <person name="Mehboob F."/>
            <person name="Oosterkamp M.J."/>
            <person name="de Vos W.M."/>
            <person name="Stams A.J.M."/>
            <person name="Koehorst J.J."/>
        </authorList>
    </citation>
    <scope>NUCLEOTIDE SEQUENCE [LARGE SCALE GENOMIC DNA]</scope>
    <source>
        <strain evidence="1 2">AW-1</strain>
    </source>
</reference>
<evidence type="ECO:0000313" key="2">
    <source>
        <dbReference type="Proteomes" id="UP000017822"/>
    </source>
</evidence>
<dbReference type="AlphaFoldDB" id="V4PX11"/>
<organism evidence="1 2">
    <name type="scientific">Stutzerimonas chloritidismutans AW-1</name>
    <dbReference type="NCBI Taxonomy" id="1263865"/>
    <lineage>
        <taxon>Bacteria</taxon>
        <taxon>Pseudomonadati</taxon>
        <taxon>Pseudomonadota</taxon>
        <taxon>Gammaproteobacteria</taxon>
        <taxon>Pseudomonadales</taxon>
        <taxon>Pseudomonadaceae</taxon>
        <taxon>Stutzerimonas</taxon>
    </lineage>
</organism>
<accession>V4PX11</accession>
<dbReference type="Proteomes" id="UP000017822">
    <property type="component" value="Unassembled WGS sequence"/>
</dbReference>
<gene>
    <name evidence="1" type="ORF">F753_03965</name>
</gene>
<dbReference type="EMBL" id="AOFQ01000009">
    <property type="protein sequence ID" value="ESR00741.1"/>
    <property type="molecule type" value="Genomic_DNA"/>
</dbReference>